<proteinExistence type="inferred from homology"/>
<evidence type="ECO:0000256" key="1">
    <source>
        <dbReference type="ARBA" id="ARBA00006486"/>
    </source>
</evidence>
<evidence type="ECO:0000313" key="8">
    <source>
        <dbReference type="EMBL" id="GAA0764282.1"/>
    </source>
</evidence>
<organism evidence="8 9">
    <name type="scientific">Ideonella azotifigens</name>
    <dbReference type="NCBI Taxonomy" id="513160"/>
    <lineage>
        <taxon>Bacteria</taxon>
        <taxon>Pseudomonadati</taxon>
        <taxon>Pseudomonadota</taxon>
        <taxon>Betaproteobacteria</taxon>
        <taxon>Burkholderiales</taxon>
        <taxon>Sphaerotilaceae</taxon>
        <taxon>Ideonella</taxon>
    </lineage>
</organism>
<dbReference type="PANTHER" id="PTHR43183">
    <property type="entry name" value="HYPOTHETICAL DIHYDROXYACID DEHYDRATASE (EUROFUNG)-RELATED"/>
    <property type="match status" value="1"/>
</dbReference>
<dbReference type="PROSITE" id="PS00886">
    <property type="entry name" value="ILVD_EDD_1"/>
    <property type="match status" value="1"/>
</dbReference>
<sequence>MSKPPVKLRSAAWFGTADKNGFMYRSWMKNQGIPDHEFQGKPIIGICNTWSELTPCNAHFRKLAEHVKRGILEAGGFPVEFPVFSNGESNLRPTAMLTRNLASMDVEESIRGNPIDGVVLLVGCDKTTPALLMGAASCDVPAIVVTGGPMLNGKLNGKNIGSGTAVWQLSEQVKAGTISINDFLAAEAGHARSAGTCNTMGTASTMACMAESLGVSLPHNAAIPAVDARRQVLAHLSGSRIVEMVNEGLTLSKLLTREAFENAIRTNAAIGGSTNAVIHLKAIAGRIGVDLQLDDWTSVGHGTPTLVDLLPSGRFLMEEFYYAGGLPGVLRRLGEAGLLPHPNALTANGKSIWDNVKDAAIHDEEVIRPLTKPLVPDGSIRVLRGNLAPNGAVLKPSAASAHLLKHRGRAVVFESLEHYKERIVDPDLDITADSVMVLKNCGPRGYPGMAEVGNMGLPPKLLAQGVTDMVRISDARMSGTAYGTVVLHVAPEARAGGPLAVVQEGDWIELDAETGRLHLDVTDEELAARLVAWAAVQQVDPADATGYRHLYVKHVMQADQGCDFDFLVGCRGAAVPRHSH</sequence>
<dbReference type="InterPro" id="IPR056740">
    <property type="entry name" value="ILV_EDD_C"/>
</dbReference>
<protein>
    <submittedName>
        <fullName evidence="8">IlvD/Edd family dehydratase</fullName>
    </submittedName>
</protein>
<dbReference type="Gene3D" id="3.50.30.80">
    <property type="entry name" value="IlvD/EDD C-terminal domain-like"/>
    <property type="match status" value="1"/>
</dbReference>
<dbReference type="InterPro" id="IPR052352">
    <property type="entry name" value="Sugar_Degrad_Dehydratases"/>
</dbReference>
<keyword evidence="4" id="KW-0411">Iron-sulfur</keyword>
<dbReference type="InterPro" id="IPR037237">
    <property type="entry name" value="IlvD/EDD_N"/>
</dbReference>
<accession>A0ABN1KEF8</accession>
<evidence type="ECO:0000256" key="5">
    <source>
        <dbReference type="ARBA" id="ARBA00023239"/>
    </source>
</evidence>
<evidence type="ECO:0000313" key="9">
    <source>
        <dbReference type="Proteomes" id="UP001500279"/>
    </source>
</evidence>
<evidence type="ECO:0000256" key="4">
    <source>
        <dbReference type="ARBA" id="ARBA00023014"/>
    </source>
</evidence>
<feature type="domain" description="Dihydroxy-acid/6-phosphogluconate dehydratase C-terminal" evidence="7">
    <location>
        <begin position="365"/>
        <end position="562"/>
    </location>
</feature>
<keyword evidence="9" id="KW-1185">Reference proteome</keyword>
<feature type="domain" description="Dihydroxy-acid/6-phosphogluconate dehydratase N-terminal" evidence="6">
    <location>
        <begin position="41"/>
        <end position="355"/>
    </location>
</feature>
<dbReference type="SUPFAM" id="SSF143975">
    <property type="entry name" value="IlvD/EDD N-terminal domain-like"/>
    <property type="match status" value="1"/>
</dbReference>
<reference evidence="8 9" key="1">
    <citation type="journal article" date="2019" name="Int. J. Syst. Evol. Microbiol.">
        <title>The Global Catalogue of Microorganisms (GCM) 10K type strain sequencing project: providing services to taxonomists for standard genome sequencing and annotation.</title>
        <authorList>
            <consortium name="The Broad Institute Genomics Platform"/>
            <consortium name="The Broad Institute Genome Sequencing Center for Infectious Disease"/>
            <person name="Wu L."/>
            <person name="Ma J."/>
        </authorList>
    </citation>
    <scope>NUCLEOTIDE SEQUENCE [LARGE SCALE GENOMIC DNA]</scope>
    <source>
        <strain evidence="8 9">JCM 15503</strain>
    </source>
</reference>
<dbReference type="NCBIfam" id="NF009560">
    <property type="entry name" value="PRK13017.1"/>
    <property type="match status" value="1"/>
</dbReference>
<dbReference type="Pfam" id="PF00920">
    <property type="entry name" value="ILVD_EDD_N"/>
    <property type="match status" value="1"/>
</dbReference>
<comment type="caution">
    <text evidence="8">The sequence shown here is derived from an EMBL/GenBank/DDBJ whole genome shotgun (WGS) entry which is preliminary data.</text>
</comment>
<comment type="similarity">
    <text evidence="1">Belongs to the IlvD/Edd family.</text>
</comment>
<dbReference type="EMBL" id="BAAAEW010000042">
    <property type="protein sequence ID" value="GAA0764282.1"/>
    <property type="molecule type" value="Genomic_DNA"/>
</dbReference>
<keyword evidence="5" id="KW-0456">Lyase</keyword>
<dbReference type="InterPro" id="IPR042096">
    <property type="entry name" value="Dihydro-acid_dehy_C"/>
</dbReference>
<keyword evidence="3" id="KW-0408">Iron</keyword>
<evidence type="ECO:0000256" key="2">
    <source>
        <dbReference type="ARBA" id="ARBA00022723"/>
    </source>
</evidence>
<keyword evidence="2" id="KW-0479">Metal-binding</keyword>
<dbReference type="Proteomes" id="UP001500279">
    <property type="component" value="Unassembled WGS sequence"/>
</dbReference>
<dbReference type="SUPFAM" id="SSF52016">
    <property type="entry name" value="LeuD/IlvD-like"/>
    <property type="match status" value="1"/>
</dbReference>
<name>A0ABN1KEF8_9BURK</name>
<dbReference type="NCBIfam" id="NF004784">
    <property type="entry name" value="PRK06131.1"/>
    <property type="match status" value="1"/>
</dbReference>
<evidence type="ECO:0000259" key="7">
    <source>
        <dbReference type="Pfam" id="PF24877"/>
    </source>
</evidence>
<dbReference type="InterPro" id="IPR000581">
    <property type="entry name" value="ILV_EDD_N"/>
</dbReference>
<dbReference type="InterPro" id="IPR020558">
    <property type="entry name" value="DiOHA_6PGluconate_deHydtase_CS"/>
</dbReference>
<evidence type="ECO:0000259" key="6">
    <source>
        <dbReference type="Pfam" id="PF00920"/>
    </source>
</evidence>
<evidence type="ECO:0000256" key="3">
    <source>
        <dbReference type="ARBA" id="ARBA00023004"/>
    </source>
</evidence>
<gene>
    <name evidence="8" type="ORF">GCM10009107_50190</name>
</gene>
<dbReference type="PANTHER" id="PTHR43183:SF1">
    <property type="entry name" value="HYPOTHETICAL DIHYDROXY-ACID DEHYDRATASE (EUROFUNG)-RELATED"/>
    <property type="match status" value="1"/>
</dbReference>
<dbReference type="Pfam" id="PF24877">
    <property type="entry name" value="ILV_EDD_C"/>
    <property type="match status" value="1"/>
</dbReference>
<dbReference type="RefSeq" id="WP_141285678.1">
    <property type="nucleotide sequence ID" value="NZ_BAAAEW010000042.1"/>
</dbReference>